<dbReference type="EMBL" id="WJBH02000346">
    <property type="protein sequence ID" value="KAI9549202.1"/>
    <property type="molecule type" value="Genomic_DNA"/>
</dbReference>
<dbReference type="Proteomes" id="UP000820818">
    <property type="component" value="Unassembled WGS sequence"/>
</dbReference>
<accession>A0AAD5PJT9</accession>
<dbReference type="AlphaFoldDB" id="A0AAD5PJT9"/>
<evidence type="ECO:0000313" key="4">
    <source>
        <dbReference type="Proteomes" id="UP000820818"/>
    </source>
</evidence>
<keyword evidence="4" id="KW-1185">Reference proteome</keyword>
<name>A0AAD5PJT9_9CRUS</name>
<dbReference type="EMBL" id="WJBH02000309">
    <property type="protein sequence ID" value="KAI9549316.1"/>
    <property type="molecule type" value="Genomic_DNA"/>
</dbReference>
<evidence type="ECO:0000256" key="1">
    <source>
        <dbReference type="SAM" id="MobiDB-lite"/>
    </source>
</evidence>
<gene>
    <name evidence="3" type="ORF">GHT06_006615</name>
    <name evidence="2" type="ORF">GHT06_006645</name>
</gene>
<feature type="region of interest" description="Disordered" evidence="1">
    <location>
        <begin position="84"/>
        <end position="106"/>
    </location>
</feature>
<proteinExistence type="predicted"/>
<feature type="compositionally biased region" description="Basic and acidic residues" evidence="1">
    <location>
        <begin position="97"/>
        <end position="106"/>
    </location>
</feature>
<reference evidence="3" key="1">
    <citation type="submission" date="2022-05" db="EMBL/GenBank/DDBJ databases">
        <title>A multi-omics perspective on studying reproductive biology in Daphnia sinensis.</title>
        <authorList>
            <person name="Jia J."/>
        </authorList>
    </citation>
    <scope>NUCLEOTIDE SEQUENCE</scope>
    <source>
        <strain evidence="3">WSL</strain>
    </source>
</reference>
<sequence length="134" mass="15433">MVRESASLEVSKCVYTRMGWPSRNGGLERAFIHWAQADTQVLAFCKISENRHTFARLRYVKDDGLPAFYSPDFLVRPQARCTWSKPKAKNKHPPQRATEKSKPRWHGVERINNLTEEQRGGPPWHYVLLGEAVG</sequence>
<evidence type="ECO:0000313" key="2">
    <source>
        <dbReference type="EMBL" id="KAI9549202.1"/>
    </source>
</evidence>
<organism evidence="3 4">
    <name type="scientific">Daphnia sinensis</name>
    <dbReference type="NCBI Taxonomy" id="1820382"/>
    <lineage>
        <taxon>Eukaryota</taxon>
        <taxon>Metazoa</taxon>
        <taxon>Ecdysozoa</taxon>
        <taxon>Arthropoda</taxon>
        <taxon>Crustacea</taxon>
        <taxon>Branchiopoda</taxon>
        <taxon>Diplostraca</taxon>
        <taxon>Cladocera</taxon>
        <taxon>Anomopoda</taxon>
        <taxon>Daphniidae</taxon>
        <taxon>Daphnia</taxon>
        <taxon>Daphnia similis group</taxon>
    </lineage>
</organism>
<protein>
    <submittedName>
        <fullName evidence="3">Uncharacterized protein</fullName>
    </submittedName>
</protein>
<evidence type="ECO:0000313" key="3">
    <source>
        <dbReference type="EMBL" id="KAI9549316.1"/>
    </source>
</evidence>
<comment type="caution">
    <text evidence="3">The sequence shown here is derived from an EMBL/GenBank/DDBJ whole genome shotgun (WGS) entry which is preliminary data.</text>
</comment>